<sequence>MRDFSLGGIEYKVYGSIFLAQNPAFYSRPSEVSDSILLWNGRVYNHQSSVSDTQYIVEKLTACDGSTDAIIRLFGPICGPFAFILVKRSAKRIFFGRDKFGRRSLVCNSDLSHLGSLCRSDDGIFTEVPASGIYVASATTGGGFRVDSWYPWSEDHLQFWLSHPFNTSVKSEFVLRHSELRTLQHFDKHEAANILLSLLKEAVAVGVRLVAPTCQTCFKSGTESSCLHTRIGVLFSGGLDSAVIAALVDGCLPPDQPVDLINVAFQHLQRGNRSSKRRGGCDADNASQQKYASPDSAPDRQTALSSFEELRQLNPNRHWHLVLADVSVEELKTVRRERVRNLLKPSPATTLNDSLSLALWFAARGCGRLICNQNCLSDSQCSTYRSPAWVLLTGMGADEQLAGYTRHRNTFVQQGSKAVEAELALEMQRISERNLGRDDRVISDHGREAHYPFLDERIVHYLALLPLENKADLTLHRGKGEKQLLRAVATSLGLWTAARSPKRALQFGSRVAKSESLHKVVGADSNVLNAEEAASPLPPQLPCCAHMSCTHLK</sequence>
<dbReference type="SUPFAM" id="SSF56235">
    <property type="entry name" value="N-terminal nucleophile aminohydrolases (Ntn hydrolases)"/>
    <property type="match status" value="1"/>
</dbReference>
<dbReference type="InterPro" id="IPR051857">
    <property type="entry name" value="Asn_synthetase_domain"/>
</dbReference>
<name>A0A068YAF5_ECHMU</name>
<dbReference type="InterPro" id="IPR014729">
    <property type="entry name" value="Rossmann-like_a/b/a_fold"/>
</dbReference>
<dbReference type="EMBL" id="LN902845">
    <property type="protein sequence ID" value="CUT99580.1"/>
    <property type="molecule type" value="Genomic_DNA"/>
</dbReference>
<dbReference type="PANTHER" id="PTHR45937:SF1">
    <property type="entry name" value="ASPARAGINE SYNTHETASE DOMAIN-CONTAINING PROTEIN 1"/>
    <property type="match status" value="1"/>
</dbReference>
<dbReference type="GO" id="GO:0004066">
    <property type="term" value="F:asparagine synthase (glutamine-hydrolyzing) activity"/>
    <property type="evidence" value="ECO:0007669"/>
    <property type="project" value="InterPro"/>
</dbReference>
<dbReference type="SUPFAM" id="SSF52402">
    <property type="entry name" value="Adenine nucleotide alpha hydrolases-like"/>
    <property type="match status" value="1"/>
</dbReference>
<dbReference type="GO" id="GO:0006529">
    <property type="term" value="P:asparagine biosynthetic process"/>
    <property type="evidence" value="ECO:0007669"/>
    <property type="project" value="UniProtKB-KW"/>
</dbReference>
<dbReference type="Gene3D" id="3.40.50.620">
    <property type="entry name" value="HUPs"/>
    <property type="match status" value="1"/>
</dbReference>
<organism evidence="6 7">
    <name type="scientific">Echinococcus multilocularis</name>
    <name type="common">Fox tapeworm</name>
    <dbReference type="NCBI Taxonomy" id="6211"/>
    <lineage>
        <taxon>Eukaryota</taxon>
        <taxon>Metazoa</taxon>
        <taxon>Spiralia</taxon>
        <taxon>Lophotrochozoa</taxon>
        <taxon>Platyhelminthes</taxon>
        <taxon>Cestoda</taxon>
        <taxon>Eucestoda</taxon>
        <taxon>Cyclophyllidea</taxon>
        <taxon>Taeniidae</taxon>
        <taxon>Echinococcus</taxon>
    </lineage>
</organism>
<keyword evidence="2" id="KW-0061">Asparagine biosynthesis</keyword>
<feature type="domain" description="Asparagine synthetase" evidence="5">
    <location>
        <begin position="414"/>
        <end position="491"/>
    </location>
</feature>
<dbReference type="eggNOG" id="KOG0573">
    <property type="taxonomic scope" value="Eukaryota"/>
</dbReference>
<dbReference type="CDD" id="cd01991">
    <property type="entry name" value="Asn_synthase_B_C"/>
    <property type="match status" value="1"/>
</dbReference>
<reference evidence="6" key="1">
    <citation type="journal article" date="2013" name="Nature">
        <title>The genomes of four tapeworm species reveal adaptations to parasitism.</title>
        <authorList>
            <person name="Tsai I.J."/>
            <person name="Zarowiecki M."/>
            <person name="Holroyd N."/>
            <person name="Garciarrubio A."/>
            <person name="Sanchez-Flores A."/>
            <person name="Brooks K.L."/>
            <person name="Tracey A."/>
            <person name="Bobes R.J."/>
            <person name="Fragoso G."/>
            <person name="Sciutto E."/>
            <person name="Aslett M."/>
            <person name="Beasley H."/>
            <person name="Bennett H.M."/>
            <person name="Cai J."/>
            <person name="Camicia F."/>
            <person name="Clark R."/>
            <person name="Cucher M."/>
            <person name="De Silva N."/>
            <person name="Day T.A."/>
            <person name="Deplazes P."/>
            <person name="Estrada K."/>
            <person name="Fernandez C."/>
            <person name="Holland P.W."/>
            <person name="Hou J."/>
            <person name="Hu S."/>
            <person name="Huckvale T."/>
            <person name="Hung S.S."/>
            <person name="Kamenetzky L."/>
            <person name="Keane J.A."/>
            <person name="Kiss F."/>
            <person name="Koziol U."/>
            <person name="Lambert O."/>
            <person name="Liu K."/>
            <person name="Luo X."/>
            <person name="Luo Y."/>
            <person name="Macchiaroli N."/>
            <person name="Nichol S."/>
            <person name="Paps J."/>
            <person name="Parkinson J."/>
            <person name="Pouchkina-Stantcheva N."/>
            <person name="Riddiford N."/>
            <person name="Rosenzvit M."/>
            <person name="Salinas G."/>
            <person name="Wasmuth J.D."/>
            <person name="Zamanian M."/>
            <person name="Zheng Y."/>
            <person name="Cai X."/>
            <person name="Soberon X."/>
            <person name="Olson P.D."/>
            <person name="Laclette J.P."/>
            <person name="Brehm K."/>
            <person name="Berriman M."/>
            <person name="Garciarrubio A."/>
            <person name="Bobes R.J."/>
            <person name="Fragoso G."/>
            <person name="Sanchez-Flores A."/>
            <person name="Estrada K."/>
            <person name="Cevallos M.A."/>
            <person name="Morett E."/>
            <person name="Gonzalez V."/>
            <person name="Portillo T."/>
            <person name="Ochoa-Leyva A."/>
            <person name="Jose M.V."/>
            <person name="Sciutto E."/>
            <person name="Landa A."/>
            <person name="Jimenez L."/>
            <person name="Valdes V."/>
            <person name="Carrero J.C."/>
            <person name="Larralde C."/>
            <person name="Morales-Montor J."/>
            <person name="Limon-Lason J."/>
            <person name="Soberon X."/>
            <person name="Laclette J.P."/>
        </authorList>
    </citation>
    <scope>NUCLEOTIDE SEQUENCE [LARGE SCALE GENOMIC DNA]</scope>
</reference>
<protein>
    <submittedName>
        <fullName evidence="6">Asparagine synthetase domain containing protein</fullName>
    </submittedName>
</protein>
<evidence type="ECO:0000256" key="1">
    <source>
        <dbReference type="ARBA" id="ARBA00022605"/>
    </source>
</evidence>
<dbReference type="Gene3D" id="3.60.20.10">
    <property type="entry name" value="Glutamine Phosphoribosylpyrophosphate, subunit 1, domain 1"/>
    <property type="match status" value="1"/>
</dbReference>
<feature type="region of interest" description="Disordered" evidence="4">
    <location>
        <begin position="273"/>
        <end position="298"/>
    </location>
</feature>
<evidence type="ECO:0000256" key="4">
    <source>
        <dbReference type="SAM" id="MobiDB-lite"/>
    </source>
</evidence>
<dbReference type="Pfam" id="PF00733">
    <property type="entry name" value="Asn_synthase"/>
    <property type="match status" value="1"/>
</dbReference>
<evidence type="ECO:0000313" key="7">
    <source>
        <dbReference type="Proteomes" id="UP000017246"/>
    </source>
</evidence>
<dbReference type="OrthoDB" id="10252281at2759"/>
<reference evidence="6" key="2">
    <citation type="submission" date="2015-11" db="EMBL/GenBank/DDBJ databases">
        <authorList>
            <person name="Zhang Y."/>
            <person name="Guo Z."/>
        </authorList>
    </citation>
    <scope>NUCLEOTIDE SEQUENCE</scope>
</reference>
<keyword evidence="1" id="KW-0028">Amino-acid biosynthesis</keyword>
<evidence type="ECO:0000259" key="5">
    <source>
        <dbReference type="Pfam" id="PF00733"/>
    </source>
</evidence>
<evidence type="ECO:0000256" key="2">
    <source>
        <dbReference type="ARBA" id="ARBA00022888"/>
    </source>
</evidence>
<dbReference type="OMA" id="SVYESCP"/>
<evidence type="ECO:0000313" key="6">
    <source>
        <dbReference type="EMBL" id="CUT99580.1"/>
    </source>
</evidence>
<proteinExistence type="predicted"/>
<accession>A0A068YAF5</accession>
<keyword evidence="3" id="KW-0315">Glutamine amidotransferase</keyword>
<evidence type="ECO:0000256" key="3">
    <source>
        <dbReference type="ARBA" id="ARBA00022962"/>
    </source>
</evidence>
<keyword evidence="7" id="KW-1185">Reference proteome</keyword>
<dbReference type="PANTHER" id="PTHR45937">
    <property type="entry name" value="ASPARAGINE SYNTHETASE DOMAIN-CONTAINING PROTEIN 1"/>
    <property type="match status" value="1"/>
</dbReference>
<dbReference type="Proteomes" id="UP000017246">
    <property type="component" value="Unassembled WGS sequence"/>
</dbReference>
<dbReference type="STRING" id="6211.A0A068YAF5"/>
<dbReference type="InterPro" id="IPR029055">
    <property type="entry name" value="Ntn_hydrolases_N"/>
</dbReference>
<dbReference type="InterPro" id="IPR001962">
    <property type="entry name" value="Asn_synthase"/>
</dbReference>
<dbReference type="AlphaFoldDB" id="A0A068YAF5"/>